<protein>
    <submittedName>
        <fullName evidence="2">Uncharacterized protein</fullName>
    </submittedName>
</protein>
<reference evidence="2" key="1">
    <citation type="submission" date="2014-11" db="EMBL/GenBank/DDBJ databases">
        <authorList>
            <person name="Amaro Gonzalez C."/>
        </authorList>
    </citation>
    <scope>NUCLEOTIDE SEQUENCE</scope>
</reference>
<name>A0A0E9XFL1_ANGAN</name>
<proteinExistence type="predicted"/>
<dbReference type="EMBL" id="GBXM01008114">
    <property type="protein sequence ID" value="JAI00464.1"/>
    <property type="molecule type" value="Transcribed_RNA"/>
</dbReference>
<reference evidence="2" key="2">
    <citation type="journal article" date="2015" name="Fish Shellfish Immunol.">
        <title>Early steps in the European eel (Anguilla anguilla)-Vibrio vulnificus interaction in the gills: Role of the RtxA13 toxin.</title>
        <authorList>
            <person name="Callol A."/>
            <person name="Pajuelo D."/>
            <person name="Ebbesson L."/>
            <person name="Teles M."/>
            <person name="MacKenzie S."/>
            <person name="Amaro C."/>
        </authorList>
    </citation>
    <scope>NUCLEOTIDE SEQUENCE</scope>
</reference>
<keyword evidence="1" id="KW-0732">Signal</keyword>
<sequence length="81" mass="9145">MELLAVGAFVFRVVFADPKGCFRNNHVVRTPLFRGPVACVFHDGKPWTFSHNVPEIVLGDLETLENLSVKLQKIHRPFIAT</sequence>
<accession>A0A0E9XFL1</accession>
<dbReference type="AlphaFoldDB" id="A0A0E9XFL1"/>
<organism evidence="2">
    <name type="scientific">Anguilla anguilla</name>
    <name type="common">European freshwater eel</name>
    <name type="synonym">Muraena anguilla</name>
    <dbReference type="NCBI Taxonomy" id="7936"/>
    <lineage>
        <taxon>Eukaryota</taxon>
        <taxon>Metazoa</taxon>
        <taxon>Chordata</taxon>
        <taxon>Craniata</taxon>
        <taxon>Vertebrata</taxon>
        <taxon>Euteleostomi</taxon>
        <taxon>Actinopterygii</taxon>
        <taxon>Neopterygii</taxon>
        <taxon>Teleostei</taxon>
        <taxon>Anguilliformes</taxon>
        <taxon>Anguillidae</taxon>
        <taxon>Anguilla</taxon>
    </lineage>
</organism>
<feature type="chain" id="PRO_5002435145" evidence="1">
    <location>
        <begin position="17"/>
        <end position="81"/>
    </location>
</feature>
<evidence type="ECO:0000313" key="2">
    <source>
        <dbReference type="EMBL" id="JAI00464.1"/>
    </source>
</evidence>
<evidence type="ECO:0000256" key="1">
    <source>
        <dbReference type="SAM" id="SignalP"/>
    </source>
</evidence>
<feature type="signal peptide" evidence="1">
    <location>
        <begin position="1"/>
        <end position="16"/>
    </location>
</feature>